<dbReference type="PANTHER" id="PTHR40086:SF1">
    <property type="entry name" value="CELL CYCLE REGULATOR CCRZ"/>
    <property type="match status" value="1"/>
</dbReference>
<evidence type="ECO:0000313" key="3">
    <source>
        <dbReference type="Proteomes" id="UP001057998"/>
    </source>
</evidence>
<proteinExistence type="predicted"/>
<name>A0ABY5GHG3_9GAMM</name>
<feature type="domain" description="Aminoglycoside phosphotransferase" evidence="1">
    <location>
        <begin position="20"/>
        <end position="253"/>
    </location>
</feature>
<accession>A0ABY5GHG3</accession>
<dbReference type="Pfam" id="PF01636">
    <property type="entry name" value="APH"/>
    <property type="match status" value="1"/>
</dbReference>
<dbReference type="PANTHER" id="PTHR40086">
    <property type="entry name" value="PHOSPHOTRANSFERASE YTMP-RELATED"/>
    <property type="match status" value="1"/>
</dbReference>
<gene>
    <name evidence="2" type="ORF">NNL38_05585</name>
</gene>
<dbReference type="EMBL" id="CP101508">
    <property type="protein sequence ID" value="UTV28718.1"/>
    <property type="molecule type" value="Genomic_DNA"/>
</dbReference>
<dbReference type="Gene3D" id="3.90.1200.10">
    <property type="match status" value="1"/>
</dbReference>
<evidence type="ECO:0000313" key="2">
    <source>
        <dbReference type="EMBL" id="UTV28718.1"/>
    </source>
</evidence>
<dbReference type="InterPro" id="IPR052077">
    <property type="entry name" value="CcrZ_PhaseVar_Mediator"/>
</dbReference>
<dbReference type="SUPFAM" id="SSF56112">
    <property type="entry name" value="Protein kinase-like (PK-like)"/>
    <property type="match status" value="1"/>
</dbReference>
<keyword evidence="3" id="KW-1185">Reference proteome</keyword>
<reference evidence="2" key="1">
    <citation type="submission" date="2022-07" db="EMBL/GenBank/DDBJ databases">
        <title>Genome sequencing of Photobacterium atrarenae GJH2-4.</title>
        <authorList>
            <person name="Park S.-J."/>
        </authorList>
    </citation>
    <scope>NUCLEOTIDE SEQUENCE</scope>
    <source>
        <strain evidence="2">GJH2-4</strain>
    </source>
</reference>
<protein>
    <submittedName>
        <fullName evidence="2">Phosphotransferase</fullName>
    </submittedName>
</protein>
<evidence type="ECO:0000259" key="1">
    <source>
        <dbReference type="Pfam" id="PF01636"/>
    </source>
</evidence>
<dbReference type="InterPro" id="IPR011009">
    <property type="entry name" value="Kinase-like_dom_sf"/>
</dbReference>
<dbReference type="RefSeq" id="WP_255390037.1">
    <property type="nucleotide sequence ID" value="NZ_CP101508.1"/>
</dbReference>
<dbReference type="InterPro" id="IPR002575">
    <property type="entry name" value="Aminoglycoside_PTrfase"/>
</dbReference>
<organism evidence="2 3">
    <name type="scientific">Photobacterium atrarenae</name>
    <dbReference type="NCBI Taxonomy" id="865757"/>
    <lineage>
        <taxon>Bacteria</taxon>
        <taxon>Pseudomonadati</taxon>
        <taxon>Pseudomonadota</taxon>
        <taxon>Gammaproteobacteria</taxon>
        <taxon>Vibrionales</taxon>
        <taxon>Vibrionaceae</taxon>
        <taxon>Photobacterium</taxon>
    </lineage>
</organism>
<dbReference type="Proteomes" id="UP001057998">
    <property type="component" value="Chromosome 1"/>
</dbReference>
<sequence length="312" mass="35061">MSFDPEVLGAALPDYTLLSARPLSGGLSNRCWQLTMRHRCTGMSIEAVWRPESAASRAFGLSREHEHRILSQLAPSGLAPASLRCFSPASAQQAPERKAFQQSLRQNAPLSGLLVAWVPGREADATFSDTALMQLLARIHHQPAPQWRLDVRAKAEHYWQYIHPQDKSPALQQLYHRFQATAPQAWFSDTCCHHDLGRYNIILRPDGGETVIDWEYASAGDPSLDLALTLNANGIDDTRQRAGAIRGYCRARGEQNVARWQQAVSAWQPWCDYLAMLWFYVGANLWQTPSYRTTAEPLLAKLSTKKQPDPQN</sequence>